<accession>A0ABW1ZA67</accession>
<proteinExistence type="predicted"/>
<feature type="chain" id="PRO_5045889535" evidence="1">
    <location>
        <begin position="18"/>
        <end position="127"/>
    </location>
</feature>
<feature type="signal peptide" evidence="1">
    <location>
        <begin position="1"/>
        <end position="17"/>
    </location>
</feature>
<dbReference type="Proteomes" id="UP001596391">
    <property type="component" value="Unassembled WGS sequence"/>
</dbReference>
<protein>
    <submittedName>
        <fullName evidence="2">Uncharacterized protein</fullName>
    </submittedName>
</protein>
<keyword evidence="1" id="KW-0732">Signal</keyword>
<evidence type="ECO:0000313" key="3">
    <source>
        <dbReference type="Proteomes" id="UP001596391"/>
    </source>
</evidence>
<sequence>MLSSILPTLMFAAPLLAYGSGPDKKNPASYNLPVHVLGSTLVSDHTRIEMRLVVLVGGQCEEWSGYSTGFLLLKPGDYKAFQVERDKREKDYDAADNYVLRLPNGDSPSFSVRSVGNSVQGCPAETR</sequence>
<comment type="caution">
    <text evidence="2">The sequence shown here is derived from an EMBL/GenBank/DDBJ whole genome shotgun (WGS) entry which is preliminary data.</text>
</comment>
<evidence type="ECO:0000256" key="1">
    <source>
        <dbReference type="SAM" id="SignalP"/>
    </source>
</evidence>
<evidence type="ECO:0000313" key="2">
    <source>
        <dbReference type="EMBL" id="MFC6645933.1"/>
    </source>
</evidence>
<dbReference type="EMBL" id="JBHSWI010000001">
    <property type="protein sequence ID" value="MFC6645933.1"/>
    <property type="molecule type" value="Genomic_DNA"/>
</dbReference>
<reference evidence="3" key="1">
    <citation type="journal article" date="2019" name="Int. J. Syst. Evol. Microbiol.">
        <title>The Global Catalogue of Microorganisms (GCM) 10K type strain sequencing project: providing services to taxonomists for standard genome sequencing and annotation.</title>
        <authorList>
            <consortium name="The Broad Institute Genomics Platform"/>
            <consortium name="The Broad Institute Genome Sequencing Center for Infectious Disease"/>
            <person name="Wu L."/>
            <person name="Ma J."/>
        </authorList>
    </citation>
    <scope>NUCLEOTIDE SEQUENCE [LARGE SCALE GENOMIC DNA]</scope>
    <source>
        <strain evidence="3">CGMCC 1.16026</strain>
    </source>
</reference>
<name>A0ABW1ZA67_9BACT</name>
<organism evidence="2 3">
    <name type="scientific">Granulicella cerasi</name>
    <dbReference type="NCBI Taxonomy" id="741063"/>
    <lineage>
        <taxon>Bacteria</taxon>
        <taxon>Pseudomonadati</taxon>
        <taxon>Acidobacteriota</taxon>
        <taxon>Terriglobia</taxon>
        <taxon>Terriglobales</taxon>
        <taxon>Acidobacteriaceae</taxon>
        <taxon>Granulicella</taxon>
    </lineage>
</organism>
<keyword evidence="3" id="KW-1185">Reference proteome</keyword>
<dbReference type="RefSeq" id="WP_263369643.1">
    <property type="nucleotide sequence ID" value="NZ_JAGSYD010000001.1"/>
</dbReference>
<gene>
    <name evidence="2" type="ORF">ACFQBQ_10155</name>
</gene>